<reference evidence="3" key="1">
    <citation type="submission" date="2017-06" db="EMBL/GenBank/DDBJ databases">
        <authorList>
            <person name="Zhao X."/>
        </authorList>
    </citation>
    <scope>NUCLEOTIDE SEQUENCE [LARGE SCALE GENOMIC DNA]</scope>
</reference>
<dbReference type="Pfam" id="PF20287">
    <property type="entry name" value="SH3DP"/>
    <property type="match status" value="1"/>
</dbReference>
<name>A0A289YW19_9CAUD</name>
<keyword evidence="3" id="KW-1185">Reference proteome</keyword>
<dbReference type="Proteomes" id="UP000223363">
    <property type="component" value="Segment"/>
</dbReference>
<evidence type="ECO:0000313" key="3">
    <source>
        <dbReference type="Proteomes" id="UP000223363"/>
    </source>
</evidence>
<gene>
    <name evidence="2" type="ORF">2050HW_00306</name>
</gene>
<organism evidence="2 3">
    <name type="scientific">Serratia phage vB_SmaM_ 2050HW</name>
    <dbReference type="NCBI Taxonomy" id="2024252"/>
    <lineage>
        <taxon>Viruses</taxon>
        <taxon>Duplodnaviria</taxon>
        <taxon>Heunggongvirae</taxon>
        <taxon>Uroviricota</taxon>
        <taxon>Caudoviricetes</taxon>
        <taxon>Chimalliviridae</taxon>
        <taxon>Moabitevirus</taxon>
        <taxon>Moabitevirus mv2050HW</taxon>
    </lineage>
</organism>
<evidence type="ECO:0000313" key="2">
    <source>
        <dbReference type="EMBL" id="ATA65641.1"/>
    </source>
</evidence>
<protein>
    <recommendedName>
        <fullName evidence="1">SH3 fold domain-containing protein</fullName>
    </recommendedName>
</protein>
<accession>A0A289YW19</accession>
<proteinExistence type="predicted"/>
<sequence length="141" mass="15645">MAEAGNKILGKFNLGDRVTFQIYPVTLYGDIFRNCVPTDLISFKSTPRFNVDAAAEHAKVYNLLPPGQAPNDPAGYKWLVVTLENGDERVIGLPWIKVDTIQVIQVVNTYVTIPNTAPEDQEKIRLALSAAGFNDVEINQR</sequence>
<evidence type="ECO:0000259" key="1">
    <source>
        <dbReference type="Pfam" id="PF20287"/>
    </source>
</evidence>
<dbReference type="InterPro" id="IPR046907">
    <property type="entry name" value="SH3DP"/>
</dbReference>
<feature type="domain" description="SH3 fold" evidence="1">
    <location>
        <begin position="12"/>
        <end position="134"/>
    </location>
</feature>
<dbReference type="EMBL" id="MF285618">
    <property type="protein sequence ID" value="ATA65641.1"/>
    <property type="molecule type" value="Genomic_DNA"/>
</dbReference>